<dbReference type="InterPro" id="IPR048011">
    <property type="entry name" value="NTP-PPase_MazG-like_C"/>
</dbReference>
<dbReference type="GO" id="GO:0006203">
    <property type="term" value="P:dGTP catabolic process"/>
    <property type="evidence" value="ECO:0007669"/>
    <property type="project" value="TreeGrafter"/>
</dbReference>
<comment type="caution">
    <text evidence="6">The sequence shown here is derived from an EMBL/GenBank/DDBJ whole genome shotgun (WGS) entry which is preliminary data.</text>
</comment>
<sequence>MSKPDIERLLEIMAQLRDPERGCPWDKAQTFTSIIPFTLEEAYEVADAIEREDWQELPSELGDLLFQIVFYAQLGKEQQQFDFSTVVERICDKLLQRHPHVFANVAIEDLHENWENLKASERQARQLHSILDDIPNALPALTRAAKIQKRVARVGFDWGELPPVVGKVHEELAEVLEEAQLSPQNPARLQEEMGDLLFATVNLARHLGVNPEEALRQANHKFERRFRGVEQCVQASGKAFEEHTLTSLDQFWEQVKQQERH</sequence>
<dbReference type="CDD" id="cd11528">
    <property type="entry name" value="NTP-PPase_MazG_Nterm"/>
    <property type="match status" value="1"/>
</dbReference>
<dbReference type="FunFam" id="1.10.287.1080:FF:000003">
    <property type="entry name" value="Nucleoside triphosphate pyrophosphohydrolase"/>
    <property type="match status" value="1"/>
</dbReference>
<dbReference type="EMBL" id="SLWF01000004">
    <property type="protein sequence ID" value="TCN88050.1"/>
    <property type="molecule type" value="Genomic_DNA"/>
</dbReference>
<dbReference type="SUPFAM" id="SSF101386">
    <property type="entry name" value="all-alpha NTP pyrophosphatases"/>
    <property type="match status" value="2"/>
</dbReference>
<dbReference type="GO" id="GO:0047693">
    <property type="term" value="F:ATP diphosphatase activity"/>
    <property type="evidence" value="ECO:0007669"/>
    <property type="project" value="UniProtKB-EC"/>
</dbReference>
<comment type="similarity">
    <text evidence="2">Belongs to the nucleoside triphosphate pyrophosphohydrolase family.</text>
</comment>
<dbReference type="GO" id="GO:0046047">
    <property type="term" value="P:TTP catabolic process"/>
    <property type="evidence" value="ECO:0007669"/>
    <property type="project" value="TreeGrafter"/>
</dbReference>
<reference evidence="6 7" key="1">
    <citation type="submission" date="2019-03" db="EMBL/GenBank/DDBJ databases">
        <title>Freshwater and sediment microbial communities from various areas in North America, analyzing microbe dynamics in response to fracking.</title>
        <authorList>
            <person name="Lamendella R."/>
        </authorList>
    </citation>
    <scope>NUCLEOTIDE SEQUENCE [LARGE SCALE GENOMIC DNA]</scope>
    <source>
        <strain evidence="6 7">74A</strain>
    </source>
</reference>
<evidence type="ECO:0000313" key="6">
    <source>
        <dbReference type="EMBL" id="TCN88050.1"/>
    </source>
</evidence>
<dbReference type="Gene3D" id="1.10.287.1080">
    <property type="entry name" value="MazG-like"/>
    <property type="match status" value="2"/>
</dbReference>
<dbReference type="CDD" id="cd11529">
    <property type="entry name" value="NTP-PPase_MazG_Cterm"/>
    <property type="match status" value="1"/>
</dbReference>
<protein>
    <recommendedName>
        <fullName evidence="4">Nucleoside triphosphate pyrophosphohydrolase</fullName>
        <ecNumber evidence="3">3.6.1.8</ecNumber>
    </recommendedName>
</protein>
<organism evidence="6 7">
    <name type="scientific">Shewanella fodinae</name>
    <dbReference type="NCBI Taxonomy" id="552357"/>
    <lineage>
        <taxon>Bacteria</taxon>
        <taxon>Pseudomonadati</taxon>
        <taxon>Pseudomonadota</taxon>
        <taxon>Gammaproteobacteria</taxon>
        <taxon>Alteromonadales</taxon>
        <taxon>Shewanellaceae</taxon>
        <taxon>Shewanella</taxon>
    </lineage>
</organism>
<evidence type="ECO:0000256" key="4">
    <source>
        <dbReference type="ARBA" id="ARBA00074799"/>
    </source>
</evidence>
<feature type="domain" description="NTP pyrophosphohydrolase MazG-like" evidence="5">
    <location>
        <begin position="29"/>
        <end position="102"/>
    </location>
</feature>
<dbReference type="GO" id="GO:0046081">
    <property type="term" value="P:dUTP catabolic process"/>
    <property type="evidence" value="ECO:0007669"/>
    <property type="project" value="TreeGrafter"/>
</dbReference>
<dbReference type="InterPro" id="IPR004518">
    <property type="entry name" value="MazG-like_dom"/>
</dbReference>
<dbReference type="InterPro" id="IPR048015">
    <property type="entry name" value="NTP-PPase_MazG-like_N"/>
</dbReference>
<dbReference type="Pfam" id="PF03819">
    <property type="entry name" value="MazG"/>
    <property type="match status" value="2"/>
</dbReference>
<proteinExistence type="inferred from homology"/>
<dbReference type="NCBIfam" id="TIGR00444">
    <property type="entry name" value="mazG"/>
    <property type="match status" value="1"/>
</dbReference>
<evidence type="ECO:0000256" key="1">
    <source>
        <dbReference type="ARBA" id="ARBA00052141"/>
    </source>
</evidence>
<dbReference type="NCBIfam" id="NF007113">
    <property type="entry name" value="PRK09562.1"/>
    <property type="match status" value="1"/>
</dbReference>
<dbReference type="FunFam" id="1.10.287.1080:FF:000001">
    <property type="entry name" value="Nucleoside triphosphate pyrophosphohydrolase"/>
    <property type="match status" value="1"/>
</dbReference>
<dbReference type="GO" id="GO:0046052">
    <property type="term" value="P:UTP catabolic process"/>
    <property type="evidence" value="ECO:0007669"/>
    <property type="project" value="TreeGrafter"/>
</dbReference>
<dbReference type="Proteomes" id="UP000294832">
    <property type="component" value="Unassembled WGS sequence"/>
</dbReference>
<dbReference type="EC" id="3.6.1.8" evidence="3"/>
<gene>
    <name evidence="6" type="ORF">EDC91_104185</name>
</gene>
<dbReference type="GO" id="GO:0006950">
    <property type="term" value="P:response to stress"/>
    <property type="evidence" value="ECO:0007669"/>
    <property type="project" value="UniProtKB-ARBA"/>
</dbReference>
<comment type="catalytic activity">
    <reaction evidence="1">
        <text>ATP + H2O = AMP + diphosphate + H(+)</text>
        <dbReference type="Rhea" id="RHEA:14245"/>
        <dbReference type="ChEBI" id="CHEBI:15377"/>
        <dbReference type="ChEBI" id="CHEBI:15378"/>
        <dbReference type="ChEBI" id="CHEBI:30616"/>
        <dbReference type="ChEBI" id="CHEBI:33019"/>
        <dbReference type="ChEBI" id="CHEBI:456215"/>
        <dbReference type="EC" id="3.6.1.8"/>
    </reaction>
</comment>
<keyword evidence="7" id="KW-1185">Reference proteome</keyword>
<evidence type="ECO:0000256" key="3">
    <source>
        <dbReference type="ARBA" id="ARBA00066372"/>
    </source>
</evidence>
<dbReference type="GO" id="GO:0046061">
    <property type="term" value="P:dATP catabolic process"/>
    <property type="evidence" value="ECO:0007669"/>
    <property type="project" value="TreeGrafter"/>
</dbReference>
<evidence type="ECO:0000313" key="7">
    <source>
        <dbReference type="Proteomes" id="UP000294832"/>
    </source>
</evidence>
<dbReference type="AlphaFoldDB" id="A0A4R2FKG8"/>
<feature type="domain" description="NTP pyrophosphohydrolase MazG-like" evidence="5">
    <location>
        <begin position="169"/>
        <end position="225"/>
    </location>
</feature>
<dbReference type="PANTHER" id="PTHR30522:SF0">
    <property type="entry name" value="NUCLEOSIDE TRIPHOSPHATE PYROPHOSPHOHYDROLASE"/>
    <property type="match status" value="1"/>
</dbReference>
<name>A0A4R2FKG8_9GAMM</name>
<dbReference type="PANTHER" id="PTHR30522">
    <property type="entry name" value="NUCLEOSIDE TRIPHOSPHATE PYROPHOSPHOHYDROLASE"/>
    <property type="match status" value="1"/>
</dbReference>
<dbReference type="InterPro" id="IPR011551">
    <property type="entry name" value="NTP_PyrPHydrolase_MazG"/>
</dbReference>
<evidence type="ECO:0000256" key="2">
    <source>
        <dbReference type="ARBA" id="ARBA00061115"/>
    </source>
</evidence>
<dbReference type="RefSeq" id="WP_279388863.1">
    <property type="nucleotide sequence ID" value="NZ_SLWF01000004.1"/>
</dbReference>
<dbReference type="GO" id="GO:0046076">
    <property type="term" value="P:dTTP catabolic process"/>
    <property type="evidence" value="ECO:0007669"/>
    <property type="project" value="TreeGrafter"/>
</dbReference>
<evidence type="ECO:0000259" key="5">
    <source>
        <dbReference type="Pfam" id="PF03819"/>
    </source>
</evidence>
<accession>A0A4R2FKG8</accession>